<dbReference type="CDD" id="cd00085">
    <property type="entry name" value="HNHc"/>
    <property type="match status" value="1"/>
</dbReference>
<keyword evidence="3" id="KW-0255">Endonuclease</keyword>
<dbReference type="Proteomes" id="UP001163096">
    <property type="component" value="Chromosome"/>
</dbReference>
<dbReference type="GO" id="GO:0003676">
    <property type="term" value="F:nucleic acid binding"/>
    <property type="evidence" value="ECO:0007669"/>
    <property type="project" value="InterPro"/>
</dbReference>
<dbReference type="Gene3D" id="1.10.30.50">
    <property type="match status" value="1"/>
</dbReference>
<dbReference type="PANTHER" id="PTHR33427">
    <property type="entry name" value="HNH ENDONUCLEASE"/>
    <property type="match status" value="1"/>
</dbReference>
<feature type="compositionally biased region" description="Basic and acidic residues" evidence="1">
    <location>
        <begin position="48"/>
        <end position="58"/>
    </location>
</feature>
<keyword evidence="3" id="KW-0378">Hydrolase</keyword>
<name>A0A9X9S3R6_METOG</name>
<sequence length="92" mass="10355">MATNTKKDKAWNNAKTVRGKDPKRYRKDPYGNVICISSYGKTSPMGWDVDHIEPKSKGGSDSTRNLQALNASVNRSKKDSQKKKSRHSKCNK</sequence>
<organism evidence="3 4">
    <name type="scientific">Methanogenium organophilum</name>
    <dbReference type="NCBI Taxonomy" id="2199"/>
    <lineage>
        <taxon>Archaea</taxon>
        <taxon>Methanobacteriati</taxon>
        <taxon>Methanobacteriota</taxon>
        <taxon>Stenosarchaea group</taxon>
        <taxon>Methanomicrobia</taxon>
        <taxon>Methanomicrobiales</taxon>
        <taxon>Methanomicrobiaceae</taxon>
        <taxon>Methanogenium</taxon>
    </lineage>
</organism>
<gene>
    <name evidence="3" type="ORF">OU421_00395</name>
</gene>
<dbReference type="GO" id="GO:0008270">
    <property type="term" value="F:zinc ion binding"/>
    <property type="evidence" value="ECO:0007669"/>
    <property type="project" value="InterPro"/>
</dbReference>
<dbReference type="SMART" id="SM00507">
    <property type="entry name" value="HNHc"/>
    <property type="match status" value="1"/>
</dbReference>
<dbReference type="InterPro" id="IPR002711">
    <property type="entry name" value="HNH"/>
</dbReference>
<dbReference type="PANTHER" id="PTHR33427:SF1">
    <property type="entry name" value="F6A14.21 PROTEIN"/>
    <property type="match status" value="1"/>
</dbReference>
<dbReference type="AlphaFoldDB" id="A0A9X9S3R6"/>
<feature type="compositionally biased region" description="Basic and acidic residues" evidence="1">
    <location>
        <begin position="1"/>
        <end position="10"/>
    </location>
</feature>
<dbReference type="KEGG" id="mou:OU421_00395"/>
<keyword evidence="4" id="KW-1185">Reference proteome</keyword>
<dbReference type="RefSeq" id="WP_268186595.1">
    <property type="nucleotide sequence ID" value="NZ_CP113361.1"/>
</dbReference>
<protein>
    <submittedName>
        <fullName evidence="3">HNH endonuclease signature motif containing protein</fullName>
    </submittedName>
</protein>
<dbReference type="Pfam" id="PF01844">
    <property type="entry name" value="HNH"/>
    <property type="match status" value="1"/>
</dbReference>
<dbReference type="GeneID" id="76833515"/>
<reference evidence="3" key="1">
    <citation type="submission" date="2022-11" db="EMBL/GenBank/DDBJ databases">
        <title>Complete genome sequence of Methanogenium organophilum DSM 3596.</title>
        <authorList>
            <person name="Chen S.-C."/>
            <person name="Lai S.-J."/>
            <person name="You Y.-T."/>
        </authorList>
    </citation>
    <scope>NUCLEOTIDE SEQUENCE</scope>
    <source>
        <strain evidence="3">DSM 3596</strain>
    </source>
</reference>
<dbReference type="GO" id="GO:0004519">
    <property type="term" value="F:endonuclease activity"/>
    <property type="evidence" value="ECO:0007669"/>
    <property type="project" value="UniProtKB-KW"/>
</dbReference>
<evidence type="ECO:0000313" key="3">
    <source>
        <dbReference type="EMBL" id="WAI01369.1"/>
    </source>
</evidence>
<evidence type="ECO:0000259" key="2">
    <source>
        <dbReference type="SMART" id="SM00507"/>
    </source>
</evidence>
<feature type="region of interest" description="Disordered" evidence="1">
    <location>
        <begin position="1"/>
        <end position="92"/>
    </location>
</feature>
<feature type="compositionally biased region" description="Polar residues" evidence="1">
    <location>
        <begin position="59"/>
        <end position="74"/>
    </location>
</feature>
<proteinExistence type="predicted"/>
<accession>A0A9X9S3R6</accession>
<feature type="compositionally biased region" description="Basic residues" evidence="1">
    <location>
        <begin position="80"/>
        <end position="92"/>
    </location>
</feature>
<evidence type="ECO:0000313" key="4">
    <source>
        <dbReference type="Proteomes" id="UP001163096"/>
    </source>
</evidence>
<feature type="domain" description="HNH nuclease" evidence="2">
    <location>
        <begin position="24"/>
        <end position="75"/>
    </location>
</feature>
<dbReference type="EMBL" id="CP113361">
    <property type="protein sequence ID" value="WAI01369.1"/>
    <property type="molecule type" value="Genomic_DNA"/>
</dbReference>
<keyword evidence="3" id="KW-0540">Nuclease</keyword>
<dbReference type="InterPro" id="IPR003615">
    <property type="entry name" value="HNH_nuc"/>
</dbReference>
<evidence type="ECO:0000256" key="1">
    <source>
        <dbReference type="SAM" id="MobiDB-lite"/>
    </source>
</evidence>